<accession>A0ABR4WTA5</accession>
<sequence>MFDMDIPTRIWHRKKALTPGLRIVVGACEQHATMAKETLRLDGDMARTSIDQEIVYGDGCLLQMEPTGVSPDTELP</sequence>
<comment type="caution">
    <text evidence="1">The sequence shown here is derived from an EMBL/GenBank/DDBJ whole genome shotgun (WGS) entry which is preliminary data.</text>
</comment>
<dbReference type="EMBL" id="JOKD01000032">
    <property type="protein sequence ID" value="KGE77680.1"/>
    <property type="molecule type" value="Genomic_DNA"/>
</dbReference>
<protein>
    <submittedName>
        <fullName evidence="1">Uncharacterized protein</fullName>
    </submittedName>
</protein>
<keyword evidence="2" id="KW-1185">Reference proteome</keyword>
<proteinExistence type="predicted"/>
<reference evidence="1 2" key="1">
    <citation type="submission" date="2014-06" db="EMBL/GenBank/DDBJ databases">
        <title>Draft genome sequence of an extremely salt tolerant bacteria Halomonas salina/CIFRI 1.</title>
        <authorList>
            <person name="Behera B.D."/>
            <person name="Meena D.K."/>
            <person name="Das P."/>
            <person name="Maharana J."/>
            <person name="Paria P."/>
            <person name="Sharma A.P."/>
            <person name="Shamsudheen K.V."/>
            <person name="Rijit J."/>
            <person name="Dixit V."/>
            <person name="Verma A."/>
            <person name="Scaria V."/>
            <person name="Sivasubbu S."/>
        </authorList>
    </citation>
    <scope>NUCLEOTIDE SEQUENCE [LARGE SCALE GENOMIC DNA]</scope>
    <source>
        <strain evidence="1 2">CIFRI 1</strain>
    </source>
</reference>
<organism evidence="1 2">
    <name type="scientific">Halomonas salina</name>
    <dbReference type="NCBI Taxonomy" id="42565"/>
    <lineage>
        <taxon>Bacteria</taxon>
        <taxon>Pseudomonadati</taxon>
        <taxon>Pseudomonadota</taxon>
        <taxon>Gammaproteobacteria</taxon>
        <taxon>Oceanospirillales</taxon>
        <taxon>Halomonadaceae</taxon>
        <taxon>Halomonas</taxon>
    </lineage>
</organism>
<name>A0ABR4WTA5_9GAMM</name>
<dbReference type="Proteomes" id="UP000029721">
    <property type="component" value="Unassembled WGS sequence"/>
</dbReference>
<gene>
    <name evidence="1" type="ORF">FP66_08295</name>
</gene>
<evidence type="ECO:0000313" key="1">
    <source>
        <dbReference type="EMBL" id="KGE77680.1"/>
    </source>
</evidence>
<evidence type="ECO:0000313" key="2">
    <source>
        <dbReference type="Proteomes" id="UP000029721"/>
    </source>
</evidence>